<comment type="caution">
    <text evidence="2">The sequence shown here is derived from an EMBL/GenBank/DDBJ whole genome shotgun (WGS) entry which is preliminary data.</text>
</comment>
<feature type="region of interest" description="Disordered" evidence="1">
    <location>
        <begin position="1"/>
        <end position="21"/>
    </location>
</feature>
<accession>T0HQ85</accession>
<proteinExistence type="predicted"/>
<name>T0HQ85_9SPHN</name>
<evidence type="ECO:0000313" key="3">
    <source>
        <dbReference type="Proteomes" id="UP000015527"/>
    </source>
</evidence>
<sequence>MTGGSQPKRTFGGGEGIGSAQARAPLAAVRAERVGIARAAHNHPEA</sequence>
<gene>
    <name evidence="2" type="ORF">L284_04310</name>
</gene>
<reference evidence="2 3" key="1">
    <citation type="journal article" date="2013" name="Genome Announc.">
        <title>Genome Sequence of Novosphingobium lindaniclasticum LE124T, Isolated from a Hexachlorocyclohexane Dumpsite.</title>
        <authorList>
            <person name="Saxena A."/>
            <person name="Nayyar N."/>
            <person name="Sangwan N."/>
            <person name="Kumari R."/>
            <person name="Khurana J.P."/>
            <person name="Lal R."/>
        </authorList>
    </citation>
    <scope>NUCLEOTIDE SEQUENCE [LARGE SCALE GENOMIC DNA]</scope>
    <source>
        <strain evidence="2 3">LE124</strain>
    </source>
</reference>
<keyword evidence="3" id="KW-1185">Reference proteome</keyword>
<protein>
    <submittedName>
        <fullName evidence="2">Uncharacterized protein</fullName>
    </submittedName>
</protein>
<dbReference type="AlphaFoldDB" id="T0HQ85"/>
<dbReference type="EMBL" id="ATHL01000038">
    <property type="protein sequence ID" value="EQB18536.1"/>
    <property type="molecule type" value="Genomic_DNA"/>
</dbReference>
<dbReference type="Proteomes" id="UP000015527">
    <property type="component" value="Unassembled WGS sequence"/>
</dbReference>
<evidence type="ECO:0000256" key="1">
    <source>
        <dbReference type="SAM" id="MobiDB-lite"/>
    </source>
</evidence>
<organism evidence="2 3">
    <name type="scientific">Novosphingobium lindaniclasticum LE124</name>
    <dbReference type="NCBI Taxonomy" id="1096930"/>
    <lineage>
        <taxon>Bacteria</taxon>
        <taxon>Pseudomonadati</taxon>
        <taxon>Pseudomonadota</taxon>
        <taxon>Alphaproteobacteria</taxon>
        <taxon>Sphingomonadales</taxon>
        <taxon>Sphingomonadaceae</taxon>
        <taxon>Novosphingobium</taxon>
    </lineage>
</organism>
<evidence type="ECO:0000313" key="2">
    <source>
        <dbReference type="EMBL" id="EQB18536.1"/>
    </source>
</evidence>
<dbReference type="PATRIC" id="fig|1096930.3.peg.847"/>